<gene>
    <name evidence="1" type="ORF">S12H4_53227</name>
</gene>
<protein>
    <submittedName>
        <fullName evidence="1">Uncharacterized protein</fullName>
    </submittedName>
</protein>
<accession>X1TBG7</accession>
<comment type="caution">
    <text evidence="1">The sequence shown here is derived from an EMBL/GenBank/DDBJ whole genome shotgun (WGS) entry which is preliminary data.</text>
</comment>
<dbReference type="AlphaFoldDB" id="X1TBG7"/>
<dbReference type="EMBL" id="BARW01033861">
    <property type="protein sequence ID" value="GAJ02678.1"/>
    <property type="molecule type" value="Genomic_DNA"/>
</dbReference>
<proteinExistence type="predicted"/>
<name>X1TBG7_9ZZZZ</name>
<evidence type="ECO:0000313" key="1">
    <source>
        <dbReference type="EMBL" id="GAJ02678.1"/>
    </source>
</evidence>
<sequence length="166" mass="19109">KEALKDICSQMLGGRQCTTSNLSKVLATDLANRIEMITEELEYLSSNAFRLTGPDEVLKVLQLSQKLATEHDFPSTEDGARDYFRTYEQLLHNYSPPVTVDRVNRWKQQAFSLKTEQIAGAVLQKYSDLDRKILPVQTLVDEAVAEFDKQIDLEVDRRIEYERTHN</sequence>
<reference evidence="1" key="1">
    <citation type="journal article" date="2014" name="Front. Microbiol.">
        <title>High frequency of phylogenetically diverse reductive dehalogenase-homologous genes in deep subseafloor sedimentary metagenomes.</title>
        <authorList>
            <person name="Kawai M."/>
            <person name="Futagami T."/>
            <person name="Toyoda A."/>
            <person name="Takaki Y."/>
            <person name="Nishi S."/>
            <person name="Hori S."/>
            <person name="Arai W."/>
            <person name="Tsubouchi T."/>
            <person name="Morono Y."/>
            <person name="Uchiyama I."/>
            <person name="Ito T."/>
            <person name="Fujiyama A."/>
            <person name="Inagaki F."/>
            <person name="Takami H."/>
        </authorList>
    </citation>
    <scope>NUCLEOTIDE SEQUENCE</scope>
    <source>
        <strain evidence="1">Expedition CK06-06</strain>
    </source>
</reference>
<organism evidence="1">
    <name type="scientific">marine sediment metagenome</name>
    <dbReference type="NCBI Taxonomy" id="412755"/>
    <lineage>
        <taxon>unclassified sequences</taxon>
        <taxon>metagenomes</taxon>
        <taxon>ecological metagenomes</taxon>
    </lineage>
</organism>
<feature type="non-terminal residue" evidence="1">
    <location>
        <position position="1"/>
    </location>
</feature>